<dbReference type="InterPro" id="IPR019734">
    <property type="entry name" value="TPR_rpt"/>
</dbReference>
<dbReference type="eggNOG" id="KOG1125">
    <property type="taxonomic scope" value="Eukaryota"/>
</dbReference>
<gene>
    <name evidence="9" type="ORF">CC1G_12639</name>
</gene>
<reference evidence="9 10" key="1">
    <citation type="journal article" date="2010" name="Proc. Natl. Acad. Sci. U.S.A.">
        <title>Insights into evolution of multicellular fungi from the assembled chromosomes of the mushroom Coprinopsis cinerea (Coprinus cinereus).</title>
        <authorList>
            <person name="Stajich J.E."/>
            <person name="Wilke S.K."/>
            <person name="Ahren D."/>
            <person name="Au C.H."/>
            <person name="Birren B.W."/>
            <person name="Borodovsky M."/>
            <person name="Burns C."/>
            <person name="Canback B."/>
            <person name="Casselton L.A."/>
            <person name="Cheng C.K."/>
            <person name="Deng J."/>
            <person name="Dietrich F.S."/>
            <person name="Fargo D.C."/>
            <person name="Farman M.L."/>
            <person name="Gathman A.C."/>
            <person name="Goldberg J."/>
            <person name="Guigo R."/>
            <person name="Hoegger P.J."/>
            <person name="Hooker J.B."/>
            <person name="Huggins A."/>
            <person name="James T.Y."/>
            <person name="Kamada T."/>
            <person name="Kilaru S."/>
            <person name="Kodira C."/>
            <person name="Kues U."/>
            <person name="Kupfer D."/>
            <person name="Kwan H.S."/>
            <person name="Lomsadze A."/>
            <person name="Li W."/>
            <person name="Lilly W.W."/>
            <person name="Ma L.J."/>
            <person name="Mackey A.J."/>
            <person name="Manning G."/>
            <person name="Martin F."/>
            <person name="Muraguchi H."/>
            <person name="Natvig D.O."/>
            <person name="Palmerini H."/>
            <person name="Ramesh M.A."/>
            <person name="Rehmeyer C.J."/>
            <person name="Roe B.A."/>
            <person name="Shenoy N."/>
            <person name="Stanke M."/>
            <person name="Ter-Hovhannisyan V."/>
            <person name="Tunlid A."/>
            <person name="Velagapudi R."/>
            <person name="Vision T.J."/>
            <person name="Zeng Q."/>
            <person name="Zolan M.E."/>
            <person name="Pukkila P.J."/>
        </authorList>
    </citation>
    <scope>NUCLEOTIDE SEQUENCE [LARGE SCALE GENOMIC DNA]</scope>
    <source>
        <strain evidence="10">Okayama-7 / 130 / ATCC MYA-4618 / FGSC 9003</strain>
    </source>
</reference>
<feature type="repeat" description="TPR" evidence="6">
    <location>
        <begin position="485"/>
        <end position="518"/>
    </location>
</feature>
<dbReference type="OMA" id="WEEQFKQ"/>
<dbReference type="Gene3D" id="1.25.40.10">
    <property type="entry name" value="Tetratricopeptide repeat domain"/>
    <property type="match status" value="1"/>
</dbReference>
<feature type="compositionally biased region" description="Basic and acidic residues" evidence="8">
    <location>
        <begin position="24"/>
        <end position="33"/>
    </location>
</feature>
<dbReference type="InterPro" id="IPR011990">
    <property type="entry name" value="TPR-like_helical_dom_sf"/>
</dbReference>
<dbReference type="GeneID" id="6007090"/>
<dbReference type="PANTHER" id="PTHR10130">
    <property type="entry name" value="PEROXISOMAL TARGETING SIGNAL 1 RECEPTOR PEX5"/>
    <property type="match status" value="1"/>
</dbReference>
<dbReference type="GO" id="GO:0016560">
    <property type="term" value="P:protein import into peroxisome matrix, docking"/>
    <property type="evidence" value="ECO:0007669"/>
    <property type="project" value="TreeGrafter"/>
</dbReference>
<keyword evidence="10" id="KW-1185">Reference proteome</keyword>
<comment type="caution">
    <text evidence="9">The sequence shown here is derived from an EMBL/GenBank/DDBJ whole genome shotgun (WGS) entry which is preliminary data.</text>
</comment>
<dbReference type="PROSITE" id="PS50005">
    <property type="entry name" value="TPR"/>
    <property type="match status" value="2"/>
</dbReference>
<dbReference type="AlphaFoldDB" id="A8N738"/>
<dbReference type="VEuPathDB" id="FungiDB:CC1G_12639"/>
<dbReference type="Proteomes" id="UP000001861">
    <property type="component" value="Unassembled WGS sequence"/>
</dbReference>
<name>A8N738_COPC7</name>
<sequence>MSFQGLISGSECGASSNPLSQMLKHTEGDRSLTQDRIAGPSSSRLHQLPTSANAGPVNEHDAALARQFFESQGQEHVFSPGFMATHAPDLSRFEMEARPELREAWAKEQSLRGLDAPSAAAGWANEFSSAPAMNASAQQAVVSRPEMAQQRSFMPGYNTYGGSMGMAPGMYGMGMGMQYGMNPSVQTTFQDKGKGKSREEDFEAAFAKAAASFTPAEKTEDETVAELEDAMKQATLESKEGESDFKKVWDEMQNSDIAPPEEDLAKWESEFAQLMNAQREELDYGASMQEAWESGIGDFQQGASSDKALQFDPEGVPILGEYTFEQNNPFLESPSRSLLSDAKALLEQNGSLSEAALMIEAAIQKGELGEGGYEAWILLGETRNMDEREEAGMKALMEGVKRAEAAGAAGEGMLSLAISFTNESYDRGSHAMLLRWIRARHPELPIPEETIKAMTTNSAWDTHGRITDVFLSLARLQNSQGVLDPDVQIGLGVLFYNNSDYDRAKDCFEAALSVRPKDYLLWNRLGSSLSNGNKPEEALGAYREALQLRPTYTRAIYNVGVACLNIGADKEAAEHFLTALNLQDSTSNDTSDQLWFTLRRALLSMGRTDLADAAKPEAKTNLDVFRKAGFDF</sequence>
<keyword evidence="9" id="KW-0675">Receptor</keyword>
<evidence type="ECO:0000256" key="4">
    <source>
        <dbReference type="ARBA" id="ARBA00022737"/>
    </source>
</evidence>
<comment type="similarity">
    <text evidence="2">Belongs to the peroxisomal targeting signal receptor family.</text>
</comment>
<evidence type="ECO:0000256" key="5">
    <source>
        <dbReference type="ARBA" id="ARBA00022803"/>
    </source>
</evidence>
<comment type="subcellular location">
    <subcellularLocation>
        <location evidence="1">Cytoplasm</location>
    </subcellularLocation>
</comment>
<keyword evidence="7" id="KW-0175">Coiled coil</keyword>
<dbReference type="HOGENOM" id="CLU_013516_3_1_1"/>
<dbReference type="RefSeq" id="XP_001830644.2">
    <property type="nucleotide sequence ID" value="XM_001830592.2"/>
</dbReference>
<accession>A8N738</accession>
<dbReference type="KEGG" id="cci:CC1G_12639"/>
<evidence type="ECO:0000256" key="6">
    <source>
        <dbReference type="PROSITE-ProRule" id="PRU00339"/>
    </source>
</evidence>
<dbReference type="FunCoup" id="A8N738">
    <property type="interactions" value="82"/>
</dbReference>
<dbReference type="OrthoDB" id="10006023at2759"/>
<evidence type="ECO:0000313" key="9">
    <source>
        <dbReference type="EMBL" id="EAU91171.2"/>
    </source>
</evidence>
<dbReference type="EMBL" id="AACS02000003">
    <property type="protein sequence ID" value="EAU91171.2"/>
    <property type="molecule type" value="Genomic_DNA"/>
</dbReference>
<feature type="repeat" description="TPR" evidence="6">
    <location>
        <begin position="519"/>
        <end position="552"/>
    </location>
</feature>
<feature type="region of interest" description="Disordered" evidence="8">
    <location>
        <begin position="1"/>
        <end position="55"/>
    </location>
</feature>
<feature type="coiled-coil region" evidence="7">
    <location>
        <begin position="217"/>
        <end position="244"/>
    </location>
</feature>
<dbReference type="PANTHER" id="PTHR10130:SF9">
    <property type="entry name" value="PEROXISOMAL TARGETING SIGNAL RECEPTOR"/>
    <property type="match status" value="1"/>
</dbReference>
<organism evidence="9 10">
    <name type="scientific">Coprinopsis cinerea (strain Okayama-7 / 130 / ATCC MYA-4618 / FGSC 9003)</name>
    <name type="common">Inky cap fungus</name>
    <name type="synonym">Hormographiella aspergillata</name>
    <dbReference type="NCBI Taxonomy" id="240176"/>
    <lineage>
        <taxon>Eukaryota</taxon>
        <taxon>Fungi</taxon>
        <taxon>Dikarya</taxon>
        <taxon>Basidiomycota</taxon>
        <taxon>Agaricomycotina</taxon>
        <taxon>Agaricomycetes</taxon>
        <taxon>Agaricomycetidae</taxon>
        <taxon>Agaricales</taxon>
        <taxon>Agaricineae</taxon>
        <taxon>Psathyrellaceae</taxon>
        <taxon>Coprinopsis</taxon>
    </lineage>
</organism>
<dbReference type="SMART" id="SM00028">
    <property type="entry name" value="TPR"/>
    <property type="match status" value="3"/>
</dbReference>
<dbReference type="GO" id="GO:0005778">
    <property type="term" value="C:peroxisomal membrane"/>
    <property type="evidence" value="ECO:0007669"/>
    <property type="project" value="TreeGrafter"/>
</dbReference>
<dbReference type="GO" id="GO:0005829">
    <property type="term" value="C:cytosol"/>
    <property type="evidence" value="ECO:0007669"/>
    <property type="project" value="TreeGrafter"/>
</dbReference>
<evidence type="ECO:0000256" key="7">
    <source>
        <dbReference type="SAM" id="Coils"/>
    </source>
</evidence>
<keyword evidence="5 6" id="KW-0802">TPR repeat</keyword>
<dbReference type="Pfam" id="PF13432">
    <property type="entry name" value="TPR_16"/>
    <property type="match status" value="1"/>
</dbReference>
<evidence type="ECO:0000256" key="8">
    <source>
        <dbReference type="SAM" id="MobiDB-lite"/>
    </source>
</evidence>
<proteinExistence type="inferred from homology"/>
<evidence type="ECO:0000256" key="3">
    <source>
        <dbReference type="ARBA" id="ARBA00022490"/>
    </source>
</evidence>
<evidence type="ECO:0000256" key="1">
    <source>
        <dbReference type="ARBA" id="ARBA00004496"/>
    </source>
</evidence>
<feature type="compositionally biased region" description="Polar residues" evidence="8">
    <location>
        <begin position="1"/>
        <end position="20"/>
    </location>
</feature>
<dbReference type="GO" id="GO:0005052">
    <property type="term" value="F:peroxisome matrix targeting signal-1 binding"/>
    <property type="evidence" value="ECO:0007669"/>
    <property type="project" value="TreeGrafter"/>
</dbReference>
<protein>
    <submittedName>
        <fullName evidence="9">Peroxisome targeting signal receptor</fullName>
    </submittedName>
</protein>
<keyword evidence="4" id="KW-0677">Repeat</keyword>
<evidence type="ECO:0000256" key="2">
    <source>
        <dbReference type="ARBA" id="ARBA00005348"/>
    </source>
</evidence>
<evidence type="ECO:0000313" key="10">
    <source>
        <dbReference type="Proteomes" id="UP000001861"/>
    </source>
</evidence>
<feature type="compositionally biased region" description="Polar residues" evidence="8">
    <location>
        <begin position="40"/>
        <end position="53"/>
    </location>
</feature>
<dbReference type="InParanoid" id="A8N738"/>
<dbReference type="InterPro" id="IPR024111">
    <property type="entry name" value="PEX5/PEX5L"/>
</dbReference>
<dbReference type="SUPFAM" id="SSF48452">
    <property type="entry name" value="TPR-like"/>
    <property type="match status" value="1"/>
</dbReference>
<keyword evidence="3" id="KW-0963">Cytoplasm</keyword>
<dbReference type="STRING" id="240176.A8N738"/>